<organism evidence="10 11">
    <name type="scientific">Hohenbuehelia grisea</name>
    <dbReference type="NCBI Taxonomy" id="104357"/>
    <lineage>
        <taxon>Eukaryota</taxon>
        <taxon>Fungi</taxon>
        <taxon>Dikarya</taxon>
        <taxon>Basidiomycota</taxon>
        <taxon>Agaricomycotina</taxon>
        <taxon>Agaricomycetes</taxon>
        <taxon>Agaricomycetidae</taxon>
        <taxon>Agaricales</taxon>
        <taxon>Pleurotineae</taxon>
        <taxon>Pleurotaceae</taxon>
        <taxon>Hohenbuehelia</taxon>
    </lineage>
</organism>
<dbReference type="InterPro" id="IPR036396">
    <property type="entry name" value="Cyt_P450_sf"/>
</dbReference>
<dbReference type="InterPro" id="IPR047146">
    <property type="entry name" value="Cyt_P450_E_CYP52_fungi"/>
</dbReference>
<evidence type="ECO:0000256" key="7">
    <source>
        <dbReference type="ARBA" id="ARBA00023033"/>
    </source>
</evidence>
<dbReference type="EMBL" id="JASNQZ010000012">
    <property type="protein sequence ID" value="KAL0948999.1"/>
    <property type="molecule type" value="Genomic_DNA"/>
</dbReference>
<evidence type="ECO:0000256" key="2">
    <source>
        <dbReference type="ARBA" id="ARBA00010617"/>
    </source>
</evidence>
<evidence type="ECO:0000313" key="10">
    <source>
        <dbReference type="EMBL" id="KAL0948999.1"/>
    </source>
</evidence>
<sequence length="601" mass="68436">MAIDLPPILPYAFERLPRLIAPLALVYALRKSIEAFTPHVAAVIPGWLWAITYLFILPLQVALGAQYADWRDAREARRHGAVLVPSVKDNTPGGLGVLRSMNSSRKNGYLAEIAVQRSKELGNTFNINILWENRIFTSEPEYIKIILATEFDSFEKGPGFFHQMESLLGTGVFNSDGDMWKFHRSMTRPFFSKERISHFELFGRHADDAISQLRARLKQGYAVDAQDIASRFTLDSATEFLFGQNVHSLAAGLPYPYTAPESRDQAYTQHPANVFARAFAEAQLMAALRGRYGASWPLNEPWRLKTAPHMRIVRNFIDPIVTEAIAKRRATTQGASVGMKGDREVKEGETLLDHLVNYTDDERVLRDETLNIMIAGRDTTANTITFATYMLAEHPQAFKRLREEILTKVGPSRRPTLEDMREMKYLRAVINETLRLYPAVPFNIRTSRRALLLPGKDGKPPFYIPARTRVPYSVFIMHRRTDLWGPDAEEFDPDRFLDERLHKYLTPNPFIFLPFNAGPRICLGQQFAYHEASFFLIRLLQSFSKIELSPQAQPPQSKPPQAWQGAPGKKGKEKIWPKGHLTMYAEGGLWVTMEEAQDEQV</sequence>
<evidence type="ECO:0000313" key="11">
    <source>
        <dbReference type="Proteomes" id="UP001556367"/>
    </source>
</evidence>
<evidence type="ECO:0008006" key="12">
    <source>
        <dbReference type="Google" id="ProtNLM"/>
    </source>
</evidence>
<protein>
    <recommendedName>
        <fullName evidence="12">Cytochrome P450</fullName>
    </recommendedName>
</protein>
<keyword evidence="6 8" id="KW-0408">Iron</keyword>
<dbReference type="PANTHER" id="PTHR24287">
    <property type="entry name" value="P450, PUTATIVE (EUROFUNG)-RELATED"/>
    <property type="match status" value="1"/>
</dbReference>
<comment type="caution">
    <text evidence="10">The sequence shown here is derived from an EMBL/GenBank/DDBJ whole genome shotgun (WGS) entry which is preliminary data.</text>
</comment>
<evidence type="ECO:0000256" key="5">
    <source>
        <dbReference type="ARBA" id="ARBA00023002"/>
    </source>
</evidence>
<dbReference type="PANTHER" id="PTHR24287:SF1">
    <property type="entry name" value="P450, PUTATIVE (EUROFUNG)-RELATED"/>
    <property type="match status" value="1"/>
</dbReference>
<dbReference type="Proteomes" id="UP001556367">
    <property type="component" value="Unassembled WGS sequence"/>
</dbReference>
<dbReference type="InterPro" id="IPR001128">
    <property type="entry name" value="Cyt_P450"/>
</dbReference>
<evidence type="ECO:0000256" key="9">
    <source>
        <dbReference type="SAM" id="MobiDB-lite"/>
    </source>
</evidence>
<keyword evidence="7 8" id="KW-0503">Monooxygenase</keyword>
<name>A0ABR3J079_9AGAR</name>
<dbReference type="PRINTS" id="PR00385">
    <property type="entry name" value="P450"/>
</dbReference>
<keyword evidence="4 8" id="KW-0479">Metal-binding</keyword>
<dbReference type="PRINTS" id="PR00463">
    <property type="entry name" value="EP450I"/>
</dbReference>
<keyword evidence="11" id="KW-1185">Reference proteome</keyword>
<keyword evidence="5 8" id="KW-0560">Oxidoreductase</keyword>
<evidence type="ECO:0000256" key="6">
    <source>
        <dbReference type="ARBA" id="ARBA00023004"/>
    </source>
</evidence>
<dbReference type="CDD" id="cd11063">
    <property type="entry name" value="CYP52"/>
    <property type="match status" value="1"/>
</dbReference>
<evidence type="ECO:0000256" key="1">
    <source>
        <dbReference type="ARBA" id="ARBA00001971"/>
    </source>
</evidence>
<dbReference type="PROSITE" id="PS00086">
    <property type="entry name" value="CYTOCHROME_P450"/>
    <property type="match status" value="1"/>
</dbReference>
<dbReference type="InterPro" id="IPR017972">
    <property type="entry name" value="Cyt_P450_CS"/>
</dbReference>
<evidence type="ECO:0000256" key="4">
    <source>
        <dbReference type="ARBA" id="ARBA00022723"/>
    </source>
</evidence>
<comment type="cofactor">
    <cofactor evidence="1">
        <name>heme</name>
        <dbReference type="ChEBI" id="CHEBI:30413"/>
    </cofactor>
</comment>
<comment type="similarity">
    <text evidence="2 8">Belongs to the cytochrome P450 family.</text>
</comment>
<dbReference type="Gene3D" id="1.10.630.10">
    <property type="entry name" value="Cytochrome P450"/>
    <property type="match status" value="1"/>
</dbReference>
<evidence type="ECO:0000256" key="8">
    <source>
        <dbReference type="RuleBase" id="RU000461"/>
    </source>
</evidence>
<keyword evidence="3 8" id="KW-0349">Heme</keyword>
<dbReference type="SUPFAM" id="SSF48264">
    <property type="entry name" value="Cytochrome P450"/>
    <property type="match status" value="1"/>
</dbReference>
<feature type="region of interest" description="Disordered" evidence="9">
    <location>
        <begin position="550"/>
        <end position="576"/>
    </location>
</feature>
<dbReference type="InterPro" id="IPR002401">
    <property type="entry name" value="Cyt_P450_E_grp-I"/>
</dbReference>
<dbReference type="Pfam" id="PF00067">
    <property type="entry name" value="p450"/>
    <property type="match status" value="1"/>
</dbReference>
<gene>
    <name evidence="10" type="ORF">HGRIS_009098</name>
</gene>
<proteinExistence type="inferred from homology"/>
<accession>A0ABR3J079</accession>
<evidence type="ECO:0000256" key="3">
    <source>
        <dbReference type="ARBA" id="ARBA00022617"/>
    </source>
</evidence>
<reference evidence="11" key="1">
    <citation type="submission" date="2024-06" db="EMBL/GenBank/DDBJ databases">
        <title>Multi-omics analyses provide insights into the biosynthesis of the anticancer antibiotic pleurotin in Hohenbuehelia grisea.</title>
        <authorList>
            <person name="Weaver J.A."/>
            <person name="Alberti F."/>
        </authorList>
    </citation>
    <scope>NUCLEOTIDE SEQUENCE [LARGE SCALE GENOMIC DNA]</scope>
    <source>
        <strain evidence="11">T-177</strain>
    </source>
</reference>